<evidence type="ECO:0000313" key="2">
    <source>
        <dbReference type="Proteomes" id="UP000033572"/>
    </source>
</evidence>
<dbReference type="RefSeq" id="WP_045252826.1">
    <property type="nucleotide sequence ID" value="NZ_CP031425.1"/>
</dbReference>
<dbReference type="PANTHER" id="PTHR12126:SF11">
    <property type="entry name" value="NADH DEHYDROGENASE [UBIQUINONE] 1 ALPHA SUBCOMPLEX SUBUNIT 9, MITOCHONDRIAL"/>
    <property type="match status" value="1"/>
</dbReference>
<dbReference type="Gene3D" id="3.40.50.720">
    <property type="entry name" value="NAD(P)-binding Rossmann-like Domain"/>
    <property type="match status" value="1"/>
</dbReference>
<proteinExistence type="predicted"/>
<dbReference type="InterPro" id="IPR036291">
    <property type="entry name" value="NAD(P)-bd_dom_sf"/>
</dbReference>
<accession>A0A0F0L0I3</accession>
<evidence type="ECO:0000313" key="1">
    <source>
        <dbReference type="EMBL" id="KJL25860.1"/>
    </source>
</evidence>
<dbReference type="Proteomes" id="UP000033572">
    <property type="component" value="Unassembled WGS sequence"/>
</dbReference>
<comment type="caution">
    <text evidence="1">The sequence shown here is derived from an EMBL/GenBank/DDBJ whole genome shotgun (WGS) entry which is preliminary data.</text>
</comment>
<gene>
    <name evidence="1" type="ORF">RN50_00383</name>
</gene>
<organism evidence="1 2">
    <name type="scientific">Microbacterium foliorum</name>
    <dbReference type="NCBI Taxonomy" id="104336"/>
    <lineage>
        <taxon>Bacteria</taxon>
        <taxon>Bacillati</taxon>
        <taxon>Actinomycetota</taxon>
        <taxon>Actinomycetes</taxon>
        <taxon>Micrococcales</taxon>
        <taxon>Microbacteriaceae</taxon>
        <taxon>Microbacterium</taxon>
    </lineage>
</organism>
<name>A0A0F0L0I3_9MICO</name>
<reference evidence="1 2" key="1">
    <citation type="submission" date="2015-02" db="EMBL/GenBank/DDBJ databases">
        <title>Draft genome sequences of ten Microbacterium spp. with emphasis on heavy metal contaminated environments.</title>
        <authorList>
            <person name="Corretto E."/>
        </authorList>
    </citation>
    <scope>NUCLEOTIDE SEQUENCE [LARGE SCALE GENOMIC DNA]</scope>
    <source>
        <strain evidence="1 2">DSM 12966</strain>
    </source>
</reference>
<dbReference type="PANTHER" id="PTHR12126">
    <property type="entry name" value="NADH-UBIQUINONE OXIDOREDUCTASE 39 KDA SUBUNIT-RELATED"/>
    <property type="match status" value="1"/>
</dbReference>
<keyword evidence="2" id="KW-1185">Reference proteome</keyword>
<sequence length="281" mass="29292">MRIAVAGGTGVVGRHAVAQARAAGHEVVVLSRAGGVDVGRVDVGRVDVGRVDVGRVDVGRVDVGRVDVITGAGLVAALQGADAVIDATNTTTLSATKAIAFFETASRTLLAAEEVAGVGHHVTLSIVGIDGIDSSYYAGKLAQERAVARGPVPFTIARAAQFHEFAGQMLQRMRGPVALLPRLLMRPVAAREVGAHLVRVAEGAPAGRASDLVGPRDEILLDVARRQLAYDGLRRRVVGARLPGAYGTGLASGALRGGADARQGRIRFDEWLRSEDHVRGE</sequence>
<dbReference type="EMBL" id="JYIU01000025">
    <property type="protein sequence ID" value="KJL25860.1"/>
    <property type="molecule type" value="Genomic_DNA"/>
</dbReference>
<evidence type="ECO:0008006" key="3">
    <source>
        <dbReference type="Google" id="ProtNLM"/>
    </source>
</evidence>
<dbReference type="PATRIC" id="fig|104336.4.peg.401"/>
<protein>
    <recommendedName>
        <fullName evidence="3">3-beta hydroxysteroid dehydrogenase</fullName>
    </recommendedName>
</protein>
<dbReference type="GO" id="GO:0044877">
    <property type="term" value="F:protein-containing complex binding"/>
    <property type="evidence" value="ECO:0007669"/>
    <property type="project" value="TreeGrafter"/>
</dbReference>
<dbReference type="InterPro" id="IPR051207">
    <property type="entry name" value="ComplexI_NDUFA9_subunit"/>
</dbReference>
<dbReference type="SUPFAM" id="SSF51735">
    <property type="entry name" value="NAD(P)-binding Rossmann-fold domains"/>
    <property type="match status" value="1"/>
</dbReference>
<dbReference type="AlphaFoldDB" id="A0A0F0L0I3"/>
<dbReference type="GeneID" id="94445978"/>
<dbReference type="KEGG" id="mfol:DXT68_16415"/>